<feature type="compositionally biased region" description="Polar residues" evidence="4">
    <location>
        <begin position="508"/>
        <end position="517"/>
    </location>
</feature>
<dbReference type="Proteomes" id="UP000652761">
    <property type="component" value="Unassembled WGS sequence"/>
</dbReference>
<evidence type="ECO:0000313" key="6">
    <source>
        <dbReference type="Proteomes" id="UP000652761"/>
    </source>
</evidence>
<dbReference type="AlphaFoldDB" id="A0A843UU48"/>
<dbReference type="PANTHER" id="PTHR16684:SF11">
    <property type="entry name" value="CENTROMERE PROTEIN C"/>
    <property type="match status" value="1"/>
</dbReference>
<dbReference type="PANTHER" id="PTHR16684">
    <property type="entry name" value="CENTROMERE PROTEIN C"/>
    <property type="match status" value="1"/>
</dbReference>
<dbReference type="GO" id="GO:0000776">
    <property type="term" value="C:kinetochore"/>
    <property type="evidence" value="ECO:0007669"/>
    <property type="project" value="InterPro"/>
</dbReference>
<dbReference type="EMBL" id="NMUH01001175">
    <property type="protein sequence ID" value="MQL89752.1"/>
    <property type="molecule type" value="Genomic_DNA"/>
</dbReference>
<evidence type="ECO:0000256" key="3">
    <source>
        <dbReference type="ARBA" id="ARBA00023242"/>
    </source>
</evidence>
<feature type="compositionally biased region" description="Low complexity" evidence="4">
    <location>
        <begin position="300"/>
        <end position="312"/>
    </location>
</feature>
<dbReference type="InterPro" id="IPR028386">
    <property type="entry name" value="CENP-C/Mif2/cnp3"/>
</dbReference>
<dbReference type="GO" id="GO:0051315">
    <property type="term" value="P:attachment of mitotic spindle microtubules to kinetochore"/>
    <property type="evidence" value="ECO:0007669"/>
    <property type="project" value="TreeGrafter"/>
</dbReference>
<keyword evidence="3" id="KW-0539">Nucleus</keyword>
<feature type="region of interest" description="Disordered" evidence="4">
    <location>
        <begin position="98"/>
        <end position="126"/>
    </location>
</feature>
<keyword evidence="6" id="KW-1185">Reference proteome</keyword>
<evidence type="ECO:0000313" key="5">
    <source>
        <dbReference type="EMBL" id="MQL89752.1"/>
    </source>
</evidence>
<dbReference type="GO" id="GO:0051382">
    <property type="term" value="P:kinetochore assembly"/>
    <property type="evidence" value="ECO:0007669"/>
    <property type="project" value="InterPro"/>
</dbReference>
<accession>A0A843UU48</accession>
<organism evidence="5 6">
    <name type="scientific">Colocasia esculenta</name>
    <name type="common">Wild taro</name>
    <name type="synonym">Arum esculentum</name>
    <dbReference type="NCBI Taxonomy" id="4460"/>
    <lineage>
        <taxon>Eukaryota</taxon>
        <taxon>Viridiplantae</taxon>
        <taxon>Streptophyta</taxon>
        <taxon>Embryophyta</taxon>
        <taxon>Tracheophyta</taxon>
        <taxon>Spermatophyta</taxon>
        <taxon>Magnoliopsida</taxon>
        <taxon>Liliopsida</taxon>
        <taxon>Araceae</taxon>
        <taxon>Aroideae</taxon>
        <taxon>Colocasieae</taxon>
        <taxon>Colocasia</taxon>
    </lineage>
</organism>
<sequence length="601" mass="64581">MRSPSPAVEHKEATRYTPTQTATGQRPVREMAGDGGVACADRPALSLLPRTFLSKKVATIASEGSEEQELQAIEDFFASAILGSSMASAKEAKYIPNGVGDPSKPHSEDGHSAGVANARDEVQGRRPALGRKRAHFSFNPNVSDSHLNMDLKSSVDHIEDPDELFSAFENIECARKELKKQMGEVALDSSPNVQWEAARKYRPGILGFEDIDKGEEIDFLQERLKIKSTNVEKISLPPLDGIRIKDVLKMGSKLAAENFGRSSTNRVSPTVASSPLAAISVLRRRISQLDPLQDPFSVLSSNEKPSPENSSPDEGSKERTLSSPLLEHPDVVGMEVENTSSLEHSAEARCMLSHKGKMQPTCTEADKIIPTNTPLGNSEDLHCPTNGITDHSAVHASAIDMTDAIGSTSFNSSCEDNASVVNMHIGAIPEKIDRDNEELPSGTPDGGSIGPSAGLCDRMDPDDGNPDNETSIDTFRNDCDNNGKEAPASGGRGQSSGNAASDIPNDECSGNSSASPEQNDKENQMDLTASINASLEVEAPRKRQNRQGRDAPRHSLAGLPTLVGVKYSSPAEDGRKQKQVLKIKSYVSEEYAGLVQKIALH</sequence>
<comment type="subcellular location">
    <subcellularLocation>
        <location evidence="1">Nucleus</location>
    </subcellularLocation>
</comment>
<gene>
    <name evidence="5" type="ORF">Taro_022336</name>
</gene>
<comment type="caution">
    <text evidence="5">The sequence shown here is derived from an EMBL/GenBank/DDBJ whole genome shotgun (WGS) entry which is preliminary data.</text>
</comment>
<protein>
    <submittedName>
        <fullName evidence="5">Uncharacterized protein</fullName>
    </submittedName>
</protein>
<dbReference type="GO" id="GO:0051455">
    <property type="term" value="P:spindle attachment to meiosis I kinetochore"/>
    <property type="evidence" value="ECO:0007669"/>
    <property type="project" value="TreeGrafter"/>
</dbReference>
<evidence type="ECO:0000256" key="2">
    <source>
        <dbReference type="ARBA" id="ARBA00010291"/>
    </source>
</evidence>
<dbReference type="GO" id="GO:0005634">
    <property type="term" value="C:nucleus"/>
    <property type="evidence" value="ECO:0007669"/>
    <property type="project" value="UniProtKB-SubCell"/>
</dbReference>
<evidence type="ECO:0000256" key="4">
    <source>
        <dbReference type="SAM" id="MobiDB-lite"/>
    </source>
</evidence>
<comment type="similarity">
    <text evidence="2">Belongs to the CENP-C/MIF2 family.</text>
</comment>
<dbReference type="OrthoDB" id="1939643at2759"/>
<dbReference type="GO" id="GO:0019237">
    <property type="term" value="F:centromeric DNA binding"/>
    <property type="evidence" value="ECO:0007669"/>
    <property type="project" value="InterPro"/>
</dbReference>
<proteinExistence type="inferred from homology"/>
<feature type="region of interest" description="Disordered" evidence="4">
    <location>
        <begin position="1"/>
        <end position="35"/>
    </location>
</feature>
<evidence type="ECO:0000256" key="1">
    <source>
        <dbReference type="ARBA" id="ARBA00004123"/>
    </source>
</evidence>
<reference evidence="5" key="1">
    <citation type="submission" date="2017-07" db="EMBL/GenBank/DDBJ databases">
        <title>Taro Niue Genome Assembly and Annotation.</title>
        <authorList>
            <person name="Atibalentja N."/>
            <person name="Keating K."/>
            <person name="Fields C.J."/>
        </authorList>
    </citation>
    <scope>NUCLEOTIDE SEQUENCE</scope>
    <source>
        <strain evidence="5">Niue_2</strain>
        <tissue evidence="5">Leaf</tissue>
    </source>
</reference>
<feature type="region of interest" description="Disordered" evidence="4">
    <location>
        <begin position="434"/>
        <end position="577"/>
    </location>
</feature>
<feature type="region of interest" description="Disordered" evidence="4">
    <location>
        <begin position="293"/>
        <end position="328"/>
    </location>
</feature>
<name>A0A843UU48_COLES</name>